<gene>
    <name evidence="5" type="ORF">BYL167_LOCUS6784</name>
    <name evidence="6" type="ORF">GIL414_LOCUS7806</name>
</gene>
<evidence type="ECO:0000256" key="3">
    <source>
        <dbReference type="SAM" id="MobiDB-lite"/>
    </source>
</evidence>
<dbReference type="Pfam" id="PF02114">
    <property type="entry name" value="Phosducin"/>
    <property type="match status" value="1"/>
</dbReference>
<dbReference type="AlphaFoldDB" id="A0A8S2KT05"/>
<proteinExistence type="inferred from homology"/>
<feature type="domain" description="Phosducin" evidence="4">
    <location>
        <begin position="55"/>
        <end position="188"/>
    </location>
</feature>
<dbReference type="PANTHER" id="PTHR46052">
    <property type="entry name" value="PHOSDUCIN-LIKE PROTEIN"/>
    <property type="match status" value="1"/>
</dbReference>
<organism evidence="5 7">
    <name type="scientific">Rotaria magnacalcarata</name>
    <dbReference type="NCBI Taxonomy" id="392030"/>
    <lineage>
        <taxon>Eukaryota</taxon>
        <taxon>Metazoa</taxon>
        <taxon>Spiralia</taxon>
        <taxon>Gnathifera</taxon>
        <taxon>Rotifera</taxon>
        <taxon>Eurotatoria</taxon>
        <taxon>Bdelloidea</taxon>
        <taxon>Philodinida</taxon>
        <taxon>Philodinidae</taxon>
        <taxon>Rotaria</taxon>
    </lineage>
</organism>
<evidence type="ECO:0000259" key="4">
    <source>
        <dbReference type="Pfam" id="PF02114"/>
    </source>
</evidence>
<evidence type="ECO:0000256" key="1">
    <source>
        <dbReference type="ARBA" id="ARBA00009686"/>
    </source>
</evidence>
<dbReference type="InterPro" id="IPR051499">
    <property type="entry name" value="Phosducin-like_reg"/>
</dbReference>
<dbReference type="PANTHER" id="PTHR46052:SF1">
    <property type="entry name" value="PHOSDUCIN-LIKE PROTEIN"/>
    <property type="match status" value="1"/>
</dbReference>
<dbReference type="EMBL" id="CAJOBH010001689">
    <property type="protein sequence ID" value="CAF3868473.1"/>
    <property type="molecule type" value="Genomic_DNA"/>
</dbReference>
<sequence length="254" mass="29064">MVTLDDRLLGEKLQNYCSSSSDDEDDKGNDSDDGKRHGKSTTRFIPESDLKQPSSSSGFTENTGPKGVIEDWRRFKQLEAEKREEQNREKDALIKKLSMTCRSYLDDEEAKKKEQEAEDEFFDAEDDFFKEYREKMMYQMQQRLLDAPRFGKQVELNRDNFTSAIDGENKNVTVIVYVFEQVKNGCPALLVYRGGELLSSFISLTNKLGDDFVPSDVEGFLQESGYLSSAECVKSNTVRDSQAHENNRSDTDDD</sequence>
<feature type="compositionally biased region" description="Basic and acidic residues" evidence="3">
    <location>
        <begin position="1"/>
        <end position="10"/>
    </location>
</feature>
<dbReference type="Proteomes" id="UP000681720">
    <property type="component" value="Unassembled WGS sequence"/>
</dbReference>
<feature type="coiled-coil region" evidence="2">
    <location>
        <begin position="75"/>
        <end position="125"/>
    </location>
</feature>
<dbReference type="Gene3D" id="1.10.168.10">
    <property type="entry name" value="Phosducin, domain 2"/>
    <property type="match status" value="1"/>
</dbReference>
<evidence type="ECO:0000313" key="6">
    <source>
        <dbReference type="EMBL" id="CAF3925636.1"/>
    </source>
</evidence>
<evidence type="ECO:0000256" key="2">
    <source>
        <dbReference type="SAM" id="Coils"/>
    </source>
</evidence>
<name>A0A8S2KT05_9BILA</name>
<evidence type="ECO:0000313" key="5">
    <source>
        <dbReference type="EMBL" id="CAF3868473.1"/>
    </source>
</evidence>
<reference evidence="5" key="1">
    <citation type="submission" date="2021-02" db="EMBL/GenBank/DDBJ databases">
        <authorList>
            <person name="Nowell W R."/>
        </authorList>
    </citation>
    <scope>NUCLEOTIDE SEQUENCE</scope>
</reference>
<comment type="similarity">
    <text evidence="1">Belongs to the phosducin family.</text>
</comment>
<dbReference type="Proteomes" id="UP000681967">
    <property type="component" value="Unassembled WGS sequence"/>
</dbReference>
<feature type="region of interest" description="Disordered" evidence="3">
    <location>
        <begin position="1"/>
        <end position="70"/>
    </location>
</feature>
<protein>
    <recommendedName>
        <fullName evidence="4">Phosducin domain-containing protein</fullName>
    </recommendedName>
</protein>
<evidence type="ECO:0000313" key="7">
    <source>
        <dbReference type="Proteomes" id="UP000681967"/>
    </source>
</evidence>
<feature type="compositionally biased region" description="Polar residues" evidence="3">
    <location>
        <begin position="51"/>
        <end position="63"/>
    </location>
</feature>
<comment type="caution">
    <text evidence="5">The sequence shown here is derived from an EMBL/GenBank/DDBJ whole genome shotgun (WGS) entry which is preliminary data.</text>
</comment>
<dbReference type="InterPro" id="IPR036249">
    <property type="entry name" value="Thioredoxin-like_sf"/>
</dbReference>
<dbReference type="InterPro" id="IPR024253">
    <property type="entry name" value="Phosducin_thioredoxin-like_dom"/>
</dbReference>
<dbReference type="EMBL" id="CAJOBJ010002435">
    <property type="protein sequence ID" value="CAF3925636.1"/>
    <property type="molecule type" value="Genomic_DNA"/>
</dbReference>
<keyword evidence="2" id="KW-0175">Coiled coil</keyword>
<dbReference type="Gene3D" id="3.40.30.10">
    <property type="entry name" value="Glutaredoxin"/>
    <property type="match status" value="1"/>
</dbReference>
<dbReference type="SUPFAM" id="SSF52833">
    <property type="entry name" value="Thioredoxin-like"/>
    <property type="match status" value="1"/>
</dbReference>
<dbReference type="InterPro" id="IPR023196">
    <property type="entry name" value="Phosducin_N_dom_sf"/>
</dbReference>
<accession>A0A8S2KT05</accession>